<organism evidence="11 12">
    <name type="scientific">Cronartium quercuum f. sp. fusiforme G11</name>
    <dbReference type="NCBI Taxonomy" id="708437"/>
    <lineage>
        <taxon>Eukaryota</taxon>
        <taxon>Fungi</taxon>
        <taxon>Dikarya</taxon>
        <taxon>Basidiomycota</taxon>
        <taxon>Pucciniomycotina</taxon>
        <taxon>Pucciniomycetes</taxon>
        <taxon>Pucciniales</taxon>
        <taxon>Coleosporiaceae</taxon>
        <taxon>Cronartium</taxon>
    </lineage>
</organism>
<dbReference type="Gene3D" id="3.40.50.2000">
    <property type="entry name" value="Glycogen Phosphorylase B"/>
    <property type="match status" value="2"/>
</dbReference>
<dbReference type="InterPro" id="IPR050426">
    <property type="entry name" value="Glycosyltransferase_28"/>
</dbReference>
<sequence length="549" mass="61645">MQPTFILYIILFLFHPTQSKPVPINPFAAETSGKEALSSTSYALLPEQKSITESIIPETRIESPGQLKITCLTIGSRGDVQPYIALCKGLQEANHVCTIATHPEFKNWIESHGIRFVSIGGSPVELIKHCTENGVLSPGFWVKGLAKFGEWYQDLLKQSYTALEDQHVLIESPSAMVGTHVAEALQIPYYRAFTMPWTQTSQYPHAFAPQSLRHIPFYNSMSYKVFDFGVWLGIKKHVNIWRKEKGLQGLSYLALRKRKYPFLYNFSPSVVEKPKDWDSSVSITGYWFLNDKPNPVADEPEKVGLPVDLKEFIGKARLEGKKIVYIGFGSIVVEDPTKMTQTIVDAVKDADVYAVVSAGWSGRGTEGTDQVVEQRKQFTDKMFHVDSVPHDLLFSEIDAAVHHGGAGSTGASLRGILLPRLNFYLARARRVEELGVGTSLKKLDSDQLAKALKTATQDPDQIERARAIGAQIRQEDGVANAIQAIYRHYGETRTMVRQYALESETFDKQTSVWERLVNKMATMAMFIITFAPRMIYRGAHIVTKPKLIR</sequence>
<feature type="signal peptide" evidence="8">
    <location>
        <begin position="1"/>
        <end position="19"/>
    </location>
</feature>
<dbReference type="InterPro" id="IPR002213">
    <property type="entry name" value="UDP_glucos_trans"/>
</dbReference>
<dbReference type="EMBL" id="MU167285">
    <property type="protein sequence ID" value="KAG0144968.1"/>
    <property type="molecule type" value="Genomic_DNA"/>
</dbReference>
<dbReference type="GO" id="GO:0016906">
    <property type="term" value="F:sterol 3-beta-glucosyltransferase activity"/>
    <property type="evidence" value="ECO:0007669"/>
    <property type="project" value="UniProtKB-EC"/>
</dbReference>
<keyword evidence="3" id="KW-0328">Glycosyltransferase</keyword>
<keyword evidence="8" id="KW-0732">Signal</keyword>
<evidence type="ECO:0000259" key="10">
    <source>
        <dbReference type="Pfam" id="PF06722"/>
    </source>
</evidence>
<dbReference type="Pfam" id="PF06722">
    <property type="entry name" value="EryCIII-like_C"/>
    <property type="match status" value="1"/>
</dbReference>
<keyword evidence="4" id="KW-0808">Transferase</keyword>
<protein>
    <recommendedName>
        <fullName evidence="2">sterol 3beta-glucosyltransferase</fullName>
        <ecNumber evidence="2">2.4.1.173</ecNumber>
    </recommendedName>
    <alternativeName>
        <fullName evidence="5">Autophagy-related protein 26</fullName>
    </alternativeName>
</protein>
<comment type="caution">
    <text evidence="11">The sequence shown here is derived from an EMBL/GenBank/DDBJ whole genome shotgun (WGS) entry which is preliminary data.</text>
</comment>
<dbReference type="CDD" id="cd03784">
    <property type="entry name" value="GT1_Gtf-like"/>
    <property type="match status" value="1"/>
</dbReference>
<feature type="domain" description="Glycosyltransferase family 28 N-terminal" evidence="9">
    <location>
        <begin position="69"/>
        <end position="203"/>
    </location>
</feature>
<proteinExistence type="inferred from homology"/>
<evidence type="ECO:0000256" key="4">
    <source>
        <dbReference type="ARBA" id="ARBA00022679"/>
    </source>
</evidence>
<dbReference type="FunFam" id="3.40.50.2000:FF:000029">
    <property type="entry name" value="Sterol 3-beta-glucosyltransferase"/>
    <property type="match status" value="1"/>
</dbReference>
<gene>
    <name evidence="11" type="ORF">CROQUDRAFT_64424</name>
</gene>
<dbReference type="InterPro" id="IPR010610">
    <property type="entry name" value="EryCIII-like_C"/>
</dbReference>
<dbReference type="Pfam" id="PF03033">
    <property type="entry name" value="Glyco_transf_28"/>
    <property type="match status" value="1"/>
</dbReference>
<dbReference type="EC" id="2.4.1.173" evidence="2"/>
<comment type="similarity">
    <text evidence="1">Belongs to the glycosyltransferase 28 family.</text>
</comment>
<feature type="chain" id="PRO_5040425567" description="sterol 3beta-glucosyltransferase" evidence="8">
    <location>
        <begin position="20"/>
        <end position="549"/>
    </location>
</feature>
<feature type="domain" description="Erythromycin biosynthesis protein CIII-like C-terminal" evidence="10">
    <location>
        <begin position="377"/>
        <end position="468"/>
    </location>
</feature>
<evidence type="ECO:0000256" key="3">
    <source>
        <dbReference type="ARBA" id="ARBA00022676"/>
    </source>
</evidence>
<accession>A0A9P6TBT8</accession>
<evidence type="ECO:0000256" key="8">
    <source>
        <dbReference type="SAM" id="SignalP"/>
    </source>
</evidence>
<dbReference type="FunFam" id="3.40.50.2000:FF:000009">
    <property type="entry name" value="Sterol 3-beta-glucosyltransferase UGT80A2"/>
    <property type="match status" value="1"/>
</dbReference>
<evidence type="ECO:0000256" key="5">
    <source>
        <dbReference type="ARBA" id="ARBA00029843"/>
    </source>
</evidence>
<dbReference type="PANTHER" id="PTHR48050">
    <property type="entry name" value="STEROL 3-BETA-GLUCOSYLTRANSFERASE"/>
    <property type="match status" value="1"/>
</dbReference>
<evidence type="ECO:0000256" key="6">
    <source>
        <dbReference type="ARBA" id="ARBA00047886"/>
    </source>
</evidence>
<evidence type="ECO:0000256" key="1">
    <source>
        <dbReference type="ARBA" id="ARBA00006962"/>
    </source>
</evidence>
<dbReference type="GO" id="GO:0016125">
    <property type="term" value="P:sterol metabolic process"/>
    <property type="evidence" value="ECO:0007669"/>
    <property type="project" value="TreeGrafter"/>
</dbReference>
<dbReference type="Proteomes" id="UP000886653">
    <property type="component" value="Unassembled WGS sequence"/>
</dbReference>
<name>A0A9P6TBT8_9BASI</name>
<evidence type="ECO:0000313" key="12">
    <source>
        <dbReference type="Proteomes" id="UP000886653"/>
    </source>
</evidence>
<dbReference type="GO" id="GO:0005975">
    <property type="term" value="P:carbohydrate metabolic process"/>
    <property type="evidence" value="ECO:0007669"/>
    <property type="project" value="InterPro"/>
</dbReference>
<keyword evidence="12" id="KW-1185">Reference proteome</keyword>
<dbReference type="OrthoDB" id="10261837at2759"/>
<comment type="catalytic activity">
    <reaction evidence="7">
        <text>a sterol + UDP-alpha-D-glucose = a sterol 3-beta-D-glucoside + UDP + H(+)</text>
        <dbReference type="Rhea" id="RHEA:22724"/>
        <dbReference type="ChEBI" id="CHEBI:15378"/>
        <dbReference type="ChEBI" id="CHEBI:15889"/>
        <dbReference type="ChEBI" id="CHEBI:37424"/>
        <dbReference type="ChEBI" id="CHEBI:58223"/>
        <dbReference type="ChEBI" id="CHEBI:58885"/>
        <dbReference type="EC" id="2.4.1.173"/>
    </reaction>
    <physiologicalReaction direction="left-to-right" evidence="7">
        <dbReference type="Rhea" id="RHEA:22725"/>
    </physiologicalReaction>
</comment>
<dbReference type="InterPro" id="IPR004276">
    <property type="entry name" value="GlycoTrans_28_N"/>
</dbReference>
<evidence type="ECO:0000256" key="2">
    <source>
        <dbReference type="ARBA" id="ARBA00012650"/>
    </source>
</evidence>
<dbReference type="SUPFAM" id="SSF53756">
    <property type="entry name" value="UDP-Glycosyltransferase/glycogen phosphorylase"/>
    <property type="match status" value="1"/>
</dbReference>
<evidence type="ECO:0000313" key="11">
    <source>
        <dbReference type="EMBL" id="KAG0144968.1"/>
    </source>
</evidence>
<reference evidence="11" key="1">
    <citation type="submission" date="2013-11" db="EMBL/GenBank/DDBJ databases">
        <title>Genome sequence of the fusiform rust pathogen reveals effectors for host alternation and coevolution with pine.</title>
        <authorList>
            <consortium name="DOE Joint Genome Institute"/>
            <person name="Smith K."/>
            <person name="Pendleton A."/>
            <person name="Kubisiak T."/>
            <person name="Anderson C."/>
            <person name="Salamov A."/>
            <person name="Aerts A."/>
            <person name="Riley R."/>
            <person name="Clum A."/>
            <person name="Lindquist E."/>
            <person name="Ence D."/>
            <person name="Campbell M."/>
            <person name="Kronenberg Z."/>
            <person name="Feau N."/>
            <person name="Dhillon B."/>
            <person name="Hamelin R."/>
            <person name="Burleigh J."/>
            <person name="Smith J."/>
            <person name="Yandell M."/>
            <person name="Nelson C."/>
            <person name="Grigoriev I."/>
            <person name="Davis J."/>
        </authorList>
    </citation>
    <scope>NUCLEOTIDE SEQUENCE</scope>
    <source>
        <strain evidence="11">G11</strain>
    </source>
</reference>
<dbReference type="AlphaFoldDB" id="A0A9P6TBT8"/>
<evidence type="ECO:0000256" key="7">
    <source>
        <dbReference type="ARBA" id="ARBA00049453"/>
    </source>
</evidence>
<evidence type="ECO:0000259" key="9">
    <source>
        <dbReference type="Pfam" id="PF03033"/>
    </source>
</evidence>
<dbReference type="PANTHER" id="PTHR48050:SF25">
    <property type="entry name" value="STEROL 3-BETA-GLUCOSYLTRANSFERASE"/>
    <property type="match status" value="1"/>
</dbReference>
<comment type="catalytic activity">
    <reaction evidence="6">
        <text>ergosterol + UDP-alpha-D-glucose = ergosteryl 3-beta-D-glucoside + UDP + H(+)</text>
        <dbReference type="Rhea" id="RHEA:61836"/>
        <dbReference type="ChEBI" id="CHEBI:15378"/>
        <dbReference type="ChEBI" id="CHEBI:16933"/>
        <dbReference type="ChEBI" id="CHEBI:52973"/>
        <dbReference type="ChEBI" id="CHEBI:58223"/>
        <dbReference type="ChEBI" id="CHEBI:58885"/>
    </reaction>
    <physiologicalReaction direction="left-to-right" evidence="6">
        <dbReference type="Rhea" id="RHEA:61837"/>
    </physiologicalReaction>
</comment>